<dbReference type="RefSeq" id="WP_148594402.1">
    <property type="nucleotide sequence ID" value="NZ_CP042997.1"/>
</dbReference>
<dbReference type="AlphaFoldDB" id="A0A5B9W2I6"/>
<dbReference type="EMBL" id="CP042997">
    <property type="protein sequence ID" value="QEH34484.1"/>
    <property type="molecule type" value="Genomic_DNA"/>
</dbReference>
<dbReference type="Proteomes" id="UP000324233">
    <property type="component" value="Chromosome"/>
</dbReference>
<evidence type="ECO:0000313" key="2">
    <source>
        <dbReference type="EMBL" id="QEH34484.1"/>
    </source>
</evidence>
<feature type="domain" description="DUF6487" evidence="1">
    <location>
        <begin position="6"/>
        <end position="64"/>
    </location>
</feature>
<reference evidence="2 3" key="1">
    <citation type="submission" date="2019-08" db="EMBL/GenBank/DDBJ databases">
        <title>Deep-cultivation of Planctomycetes and their phenomic and genomic characterization uncovers novel biology.</title>
        <authorList>
            <person name="Wiegand S."/>
            <person name="Jogler M."/>
            <person name="Boedeker C."/>
            <person name="Pinto D."/>
            <person name="Vollmers J."/>
            <person name="Rivas-Marin E."/>
            <person name="Kohn T."/>
            <person name="Peeters S.H."/>
            <person name="Heuer A."/>
            <person name="Rast P."/>
            <person name="Oberbeckmann S."/>
            <person name="Bunk B."/>
            <person name="Jeske O."/>
            <person name="Meyerdierks A."/>
            <person name="Storesund J.E."/>
            <person name="Kallscheuer N."/>
            <person name="Luecker S."/>
            <person name="Lage O.M."/>
            <person name="Pohl T."/>
            <person name="Merkel B.J."/>
            <person name="Hornburger P."/>
            <person name="Mueller R.-W."/>
            <person name="Bruemmer F."/>
            <person name="Labrenz M."/>
            <person name="Spormann A.M."/>
            <person name="Op den Camp H."/>
            <person name="Overmann J."/>
            <person name="Amann R."/>
            <person name="Jetten M.S.M."/>
            <person name="Mascher T."/>
            <person name="Medema M.H."/>
            <person name="Devos D.P."/>
            <person name="Kaster A.-K."/>
            <person name="Ovreas L."/>
            <person name="Rohde M."/>
            <person name="Galperin M.Y."/>
            <person name="Jogler C."/>
        </authorList>
    </citation>
    <scope>NUCLEOTIDE SEQUENCE [LARGE SCALE GENOMIC DNA]</scope>
    <source>
        <strain evidence="2 3">OJF2</strain>
    </source>
</reference>
<dbReference type="KEGG" id="agv:OJF2_30230"/>
<dbReference type="InterPro" id="IPR045504">
    <property type="entry name" value="DUF6487"/>
</dbReference>
<name>A0A5B9W2I6_9BACT</name>
<sequence>MKTPKCPKCTQPMDEGFILDQAPGSQSSAKWVEGPPQWSFWTGVKLGGRVKRQVVTYCCPKCGFLESYAKIEE</sequence>
<dbReference type="Pfam" id="PF20097">
    <property type="entry name" value="DUF6487"/>
    <property type="match status" value="1"/>
</dbReference>
<evidence type="ECO:0000313" key="3">
    <source>
        <dbReference type="Proteomes" id="UP000324233"/>
    </source>
</evidence>
<accession>A0A5B9W2I6</accession>
<keyword evidence="3" id="KW-1185">Reference proteome</keyword>
<protein>
    <recommendedName>
        <fullName evidence="1">DUF6487 domain-containing protein</fullName>
    </recommendedName>
</protein>
<dbReference type="OrthoDB" id="7573292at2"/>
<proteinExistence type="predicted"/>
<gene>
    <name evidence="2" type="ORF">OJF2_30230</name>
</gene>
<organism evidence="2 3">
    <name type="scientific">Aquisphaera giovannonii</name>
    <dbReference type="NCBI Taxonomy" id="406548"/>
    <lineage>
        <taxon>Bacteria</taxon>
        <taxon>Pseudomonadati</taxon>
        <taxon>Planctomycetota</taxon>
        <taxon>Planctomycetia</taxon>
        <taxon>Isosphaerales</taxon>
        <taxon>Isosphaeraceae</taxon>
        <taxon>Aquisphaera</taxon>
    </lineage>
</organism>
<evidence type="ECO:0000259" key="1">
    <source>
        <dbReference type="Pfam" id="PF20097"/>
    </source>
</evidence>